<name>A0ACB0I7N0_TRIPR</name>
<evidence type="ECO:0000313" key="2">
    <source>
        <dbReference type="Proteomes" id="UP001177021"/>
    </source>
</evidence>
<proteinExistence type="predicted"/>
<comment type="caution">
    <text evidence="1">The sequence shown here is derived from an EMBL/GenBank/DDBJ whole genome shotgun (WGS) entry which is preliminary data.</text>
</comment>
<accession>A0ACB0I7N0</accession>
<gene>
    <name evidence="1" type="ORF">MILVUS5_LOCUS437</name>
</gene>
<evidence type="ECO:0000313" key="1">
    <source>
        <dbReference type="EMBL" id="CAJ2628131.1"/>
    </source>
</evidence>
<keyword evidence="2" id="KW-1185">Reference proteome</keyword>
<protein>
    <submittedName>
        <fullName evidence="1">Uncharacterized protein</fullName>
    </submittedName>
</protein>
<dbReference type="EMBL" id="CASHSV030000001">
    <property type="protein sequence ID" value="CAJ2628131.1"/>
    <property type="molecule type" value="Genomic_DNA"/>
</dbReference>
<reference evidence="1" key="1">
    <citation type="submission" date="2023-10" db="EMBL/GenBank/DDBJ databases">
        <authorList>
            <person name="Rodriguez Cubillos JULIANA M."/>
            <person name="De Vega J."/>
        </authorList>
    </citation>
    <scope>NUCLEOTIDE SEQUENCE</scope>
</reference>
<dbReference type="Proteomes" id="UP001177021">
    <property type="component" value="Unassembled WGS sequence"/>
</dbReference>
<organism evidence="1 2">
    <name type="scientific">Trifolium pratense</name>
    <name type="common">Red clover</name>
    <dbReference type="NCBI Taxonomy" id="57577"/>
    <lineage>
        <taxon>Eukaryota</taxon>
        <taxon>Viridiplantae</taxon>
        <taxon>Streptophyta</taxon>
        <taxon>Embryophyta</taxon>
        <taxon>Tracheophyta</taxon>
        <taxon>Spermatophyta</taxon>
        <taxon>Magnoliopsida</taxon>
        <taxon>eudicotyledons</taxon>
        <taxon>Gunneridae</taxon>
        <taxon>Pentapetalae</taxon>
        <taxon>rosids</taxon>
        <taxon>fabids</taxon>
        <taxon>Fabales</taxon>
        <taxon>Fabaceae</taxon>
        <taxon>Papilionoideae</taxon>
        <taxon>50 kb inversion clade</taxon>
        <taxon>NPAAA clade</taxon>
        <taxon>Hologalegina</taxon>
        <taxon>IRL clade</taxon>
        <taxon>Trifolieae</taxon>
        <taxon>Trifolium</taxon>
    </lineage>
</organism>
<sequence length="280" mass="32743">MRIRHLHIKLKAFRLKRFLLRFLSRKRRLMPAKKPSWMTPVTHGYQVVEHHMIKNGSDYSDIDSIVVQREQMDQTELWYFGIFDPLVGDKVTKYMQSHFFTKKLQEAQIWRKSKEIMKRAYLGVRSKMKEEQRYEDTCRMSSASVMVINGEKLVIANIGNYRVVVCRDGMAHQKTDTYQQSVKRHWSRRIFSAYESGNEVATTTRHSSSSEPVIRSESIDSDTEFLILASNGIWEVMKNQEAVNLISHIEDPQEAAECLANEALNRMSKSNISCLIIRFD</sequence>